<dbReference type="InterPro" id="IPR000620">
    <property type="entry name" value="EamA_dom"/>
</dbReference>
<feature type="transmembrane region" description="Helical" evidence="1">
    <location>
        <begin position="276"/>
        <end position="295"/>
    </location>
</feature>
<dbReference type="RefSeq" id="WP_108004587.1">
    <property type="nucleotide sequence ID" value="NZ_JBHEEX010000012.1"/>
</dbReference>
<feature type="transmembrane region" description="Helical" evidence="1">
    <location>
        <begin position="76"/>
        <end position="99"/>
    </location>
</feature>
<protein>
    <submittedName>
        <fullName evidence="3">Threonine/homoserine efflux transporter RhtA</fullName>
    </submittedName>
</protein>
<organism evidence="3 4">
    <name type="scientific">Mycoplana dimorpha</name>
    <dbReference type="NCBI Taxonomy" id="28320"/>
    <lineage>
        <taxon>Bacteria</taxon>
        <taxon>Pseudomonadati</taxon>
        <taxon>Pseudomonadota</taxon>
        <taxon>Alphaproteobacteria</taxon>
        <taxon>Hyphomicrobiales</taxon>
        <taxon>Rhizobiaceae</taxon>
        <taxon>Mycoplana</taxon>
    </lineage>
</organism>
<evidence type="ECO:0000313" key="4">
    <source>
        <dbReference type="Proteomes" id="UP000241247"/>
    </source>
</evidence>
<dbReference type="GO" id="GO:0016020">
    <property type="term" value="C:membrane"/>
    <property type="evidence" value="ECO:0007669"/>
    <property type="project" value="InterPro"/>
</dbReference>
<name>A0A2T5AXS4_MYCDI</name>
<dbReference type="InterPro" id="IPR037185">
    <property type="entry name" value="EmrE-like"/>
</dbReference>
<feature type="transmembrane region" description="Helical" evidence="1">
    <location>
        <begin position="216"/>
        <end position="233"/>
    </location>
</feature>
<proteinExistence type="predicted"/>
<sequence>MSQTELAATASATHNRLALIALLASGIAIGGSPIFVRLSEIGPMATAFWRVALALVPLFLFFRATERRHVPGPKGLADVMGLALPGVFLAADLITWHVSLHVTTVANATLLANLAPVFVTAVSWLFLGASISRAFLVGLLVAITGIVVLKGGVSGLSAGNRAGDALAILAALFYAGYMLSIARVRGRFDTVRVMLWSTLSAAVCLLPVVFLTESQFFPVTIFGWGMLLGLALISHAGGQLAITYALAYLPTAFSSLTLFLQPVVAALLGVAVLGEVVGVTQVIGGAIVLGGILYARRQ</sequence>
<comment type="caution">
    <text evidence="3">The sequence shown here is derived from an EMBL/GenBank/DDBJ whole genome shotgun (WGS) entry which is preliminary data.</text>
</comment>
<dbReference type="PANTHER" id="PTHR22911">
    <property type="entry name" value="ACYL-MALONYL CONDENSING ENZYME-RELATED"/>
    <property type="match status" value="1"/>
</dbReference>
<dbReference type="Pfam" id="PF00892">
    <property type="entry name" value="EamA"/>
    <property type="match status" value="2"/>
</dbReference>
<feature type="transmembrane region" description="Helical" evidence="1">
    <location>
        <begin position="17"/>
        <end position="35"/>
    </location>
</feature>
<feature type="domain" description="EamA" evidence="2">
    <location>
        <begin position="18"/>
        <end position="149"/>
    </location>
</feature>
<accession>A0A2T5AXS4</accession>
<feature type="transmembrane region" description="Helical" evidence="1">
    <location>
        <begin position="165"/>
        <end position="181"/>
    </location>
</feature>
<evidence type="ECO:0000259" key="2">
    <source>
        <dbReference type="Pfam" id="PF00892"/>
    </source>
</evidence>
<dbReference type="OrthoDB" id="8770617at2"/>
<dbReference type="AlphaFoldDB" id="A0A2T5AXS4"/>
<gene>
    <name evidence="3" type="ORF">C7449_109130</name>
</gene>
<feature type="transmembrane region" description="Helical" evidence="1">
    <location>
        <begin position="47"/>
        <end position="64"/>
    </location>
</feature>
<dbReference type="EMBL" id="PZZZ01000009">
    <property type="protein sequence ID" value="PTM91526.1"/>
    <property type="molecule type" value="Genomic_DNA"/>
</dbReference>
<feature type="transmembrane region" description="Helical" evidence="1">
    <location>
        <begin position="193"/>
        <end position="210"/>
    </location>
</feature>
<dbReference type="Proteomes" id="UP000241247">
    <property type="component" value="Unassembled WGS sequence"/>
</dbReference>
<keyword evidence="1" id="KW-0472">Membrane</keyword>
<evidence type="ECO:0000313" key="3">
    <source>
        <dbReference type="EMBL" id="PTM91526.1"/>
    </source>
</evidence>
<reference evidence="3 4" key="1">
    <citation type="submission" date="2018-04" db="EMBL/GenBank/DDBJ databases">
        <title>Genomic Encyclopedia of Type Strains, Phase IV (KMG-IV): sequencing the most valuable type-strain genomes for metagenomic binning, comparative biology and taxonomic classification.</title>
        <authorList>
            <person name="Goeker M."/>
        </authorList>
    </citation>
    <scope>NUCLEOTIDE SEQUENCE [LARGE SCALE GENOMIC DNA]</scope>
    <source>
        <strain evidence="3 4">DSM 7138</strain>
    </source>
</reference>
<evidence type="ECO:0000256" key="1">
    <source>
        <dbReference type="SAM" id="Phobius"/>
    </source>
</evidence>
<feature type="domain" description="EamA" evidence="2">
    <location>
        <begin position="162"/>
        <end position="294"/>
    </location>
</feature>
<dbReference type="SUPFAM" id="SSF103481">
    <property type="entry name" value="Multidrug resistance efflux transporter EmrE"/>
    <property type="match status" value="2"/>
</dbReference>
<feature type="transmembrane region" description="Helical" evidence="1">
    <location>
        <begin position="134"/>
        <end position="153"/>
    </location>
</feature>
<keyword evidence="1" id="KW-1133">Transmembrane helix</keyword>
<feature type="transmembrane region" description="Helical" evidence="1">
    <location>
        <begin position="245"/>
        <end position="270"/>
    </location>
</feature>
<keyword evidence="4" id="KW-1185">Reference proteome</keyword>
<feature type="transmembrane region" description="Helical" evidence="1">
    <location>
        <begin position="105"/>
        <end position="127"/>
    </location>
</feature>
<keyword evidence="1" id="KW-0812">Transmembrane</keyword>
<dbReference type="PANTHER" id="PTHR22911:SF76">
    <property type="entry name" value="EAMA DOMAIN-CONTAINING PROTEIN"/>
    <property type="match status" value="1"/>
</dbReference>